<evidence type="ECO:0000256" key="8">
    <source>
        <dbReference type="SAM" id="Phobius"/>
    </source>
</evidence>
<feature type="transmembrane region" description="Helical" evidence="8">
    <location>
        <begin position="477"/>
        <end position="497"/>
    </location>
</feature>
<dbReference type="RefSeq" id="WP_088905305.1">
    <property type="nucleotide sequence ID" value="NZ_CP022272.1"/>
</dbReference>
<dbReference type="PANTHER" id="PTHR30489">
    <property type="entry name" value="LIPOPROTEIN-RELEASING SYSTEM TRANSMEMBRANE PROTEIN LOLE"/>
    <property type="match status" value="1"/>
</dbReference>
<sequence>MSSPKRSSHKGENINSPKPSSHKGENINSPKRSPHKGENINSPKRSSLWLATRQTLRVFNAHYRQAPLQAGAILIGIILAVTLLTGVRATNESAIDSYSEAAELLSHQASSLIMPRTGQALDESLYFTLRQRGFSHSLAVLEGRALDQHQQAWQIEGSDLVAALAAVSTAPTQESTNQESNHKKDAPPVPSIRGELPLGALLAGEPLVLMSQSRADALEGGQLILNGTLLTVQAIDDSYQLGDRLLMDISLAQTVLAKPGELSYIALFSEPGARQAELEQLLSDKVSLVESDNGEAMKALTNSFHLNLTAMSLLAFVVGLFIAYNGVRYSLLKRKRLIIQLQQQGVRRSAIMLALGMELMVLVLLGSLIGFILGLQLSYWLQPMVSVTLEQLYGAHILPGSWRWQWLAQASLLTLVAALLACSSLLRELIHQPLAQGSGQLSLQRSATKAQNRLMLVALLLGGITLILMPLSQDYKFTMALLGLVVLAIPMALPYLLRKLIGLIQGLSPKGLIAYQIAETKELLPPLSLAMMAMLLALTANIAMNSLVGSFEITLKQWLDARLHAQLYLRPPASQMIEVEKALAQSPEVTGLYKQWQIKTRYQQTPIFLLTRDPYSIEHTTIIKQAQPELWQAFFSSMPDSASHSTTPHSSTPLVLVSEPFAIKHGKQLGNKIQLAALGETPLTIAAIYYDYGNPYGEVIIAPALWQEAQLGETPLSLALTYDGDLDNLSQQLQARFNLPDALVYSQEKIKSQAITMFKRTFSITQVLNSLTLMVAAIGLFSACYMLTQARLAPIARLYALGVNRRQLVQMIVGQMLLMVLLTCLVALPTGALLGYLLIHKVTLQAFGWSIAMVWDWQAYLQLVGLALLASALAVAFPLYQQTRRPLISSLQREVL</sequence>
<comment type="subcellular location">
    <subcellularLocation>
        <location evidence="1">Cell membrane</location>
        <topology evidence="1">Multi-pass membrane protein</topology>
    </subcellularLocation>
</comment>
<dbReference type="AlphaFoldDB" id="A0AAC9U3F9"/>
<dbReference type="Proteomes" id="UP000198233">
    <property type="component" value="Chromosome"/>
</dbReference>
<evidence type="ECO:0000256" key="1">
    <source>
        <dbReference type="ARBA" id="ARBA00004651"/>
    </source>
</evidence>
<evidence type="ECO:0000256" key="5">
    <source>
        <dbReference type="ARBA" id="ARBA00022989"/>
    </source>
</evidence>
<gene>
    <name evidence="10" type="ORF">CFF01_14840</name>
</gene>
<evidence type="ECO:0000313" key="11">
    <source>
        <dbReference type="Proteomes" id="UP000198233"/>
    </source>
</evidence>
<evidence type="ECO:0000256" key="7">
    <source>
        <dbReference type="SAM" id="MobiDB-lite"/>
    </source>
</evidence>
<proteinExistence type="inferred from homology"/>
<keyword evidence="3" id="KW-1003">Cell membrane</keyword>
<evidence type="ECO:0000256" key="4">
    <source>
        <dbReference type="ARBA" id="ARBA00022692"/>
    </source>
</evidence>
<organism evidence="10 11">
    <name type="scientific">Shewanella marisflavi</name>
    <dbReference type="NCBI Taxonomy" id="260364"/>
    <lineage>
        <taxon>Bacteria</taxon>
        <taxon>Pseudomonadati</taxon>
        <taxon>Pseudomonadota</taxon>
        <taxon>Gammaproteobacteria</taxon>
        <taxon>Alteromonadales</taxon>
        <taxon>Shewanellaceae</taxon>
        <taxon>Shewanella</taxon>
    </lineage>
</organism>
<keyword evidence="5 8" id="KW-1133">Transmembrane helix</keyword>
<dbReference type="PANTHER" id="PTHR30489:SF0">
    <property type="entry name" value="LIPOPROTEIN-RELEASING SYSTEM TRANSMEMBRANE PROTEIN LOLE"/>
    <property type="match status" value="1"/>
</dbReference>
<comment type="similarity">
    <text evidence="2">Belongs to the ABC-4 integral membrane protein family. LolC/E subfamily.</text>
</comment>
<feature type="transmembrane region" description="Helical" evidence="8">
    <location>
        <begin position="350"/>
        <end position="375"/>
    </location>
</feature>
<feature type="region of interest" description="Disordered" evidence="7">
    <location>
        <begin position="1"/>
        <end position="45"/>
    </location>
</feature>
<feature type="transmembrane region" description="Helical" evidence="8">
    <location>
        <begin position="808"/>
        <end position="839"/>
    </location>
</feature>
<dbReference type="KEGG" id="smav:CFF01_14840"/>
<feature type="transmembrane region" description="Helical" evidence="8">
    <location>
        <begin position="308"/>
        <end position="329"/>
    </location>
</feature>
<evidence type="ECO:0000256" key="6">
    <source>
        <dbReference type="ARBA" id="ARBA00023136"/>
    </source>
</evidence>
<dbReference type="InterPro" id="IPR003838">
    <property type="entry name" value="ABC3_permease_C"/>
</dbReference>
<keyword evidence="6 8" id="KW-0472">Membrane</keyword>
<feature type="transmembrane region" description="Helical" evidence="8">
    <location>
        <begin position="523"/>
        <end position="544"/>
    </location>
</feature>
<evidence type="ECO:0000256" key="3">
    <source>
        <dbReference type="ARBA" id="ARBA00022475"/>
    </source>
</evidence>
<name>A0AAC9U3F9_9GAMM</name>
<feature type="domain" description="ABC3 transporter permease C-terminal" evidence="9">
    <location>
        <begin position="770"/>
        <end position="885"/>
    </location>
</feature>
<accession>A0AAC9U3F9</accession>
<evidence type="ECO:0000256" key="2">
    <source>
        <dbReference type="ARBA" id="ARBA00005236"/>
    </source>
</evidence>
<reference evidence="10 11" key="1">
    <citation type="submission" date="2017-06" db="EMBL/GenBank/DDBJ databases">
        <title>Complete genome sequence of Shewanella marisflavi EP1 associated with anaerobic 2,4-dinitrotoluene reduction and salt tolerance.</title>
        <authorList>
            <person name="Huang J."/>
        </authorList>
    </citation>
    <scope>NUCLEOTIDE SEQUENCE [LARGE SCALE GENOMIC DNA]</scope>
    <source>
        <strain evidence="10 11">EP1</strain>
    </source>
</reference>
<feature type="region of interest" description="Disordered" evidence="7">
    <location>
        <begin position="171"/>
        <end position="190"/>
    </location>
</feature>
<protein>
    <submittedName>
        <fullName evidence="10">ABC transporter permease</fullName>
    </submittedName>
</protein>
<evidence type="ECO:0000313" key="10">
    <source>
        <dbReference type="EMBL" id="ASJ97756.1"/>
    </source>
</evidence>
<feature type="transmembrane region" description="Helical" evidence="8">
    <location>
        <begin position="454"/>
        <end position="471"/>
    </location>
</feature>
<feature type="transmembrane region" description="Helical" evidence="8">
    <location>
        <begin position="767"/>
        <end position="787"/>
    </location>
</feature>
<dbReference type="EMBL" id="CP022272">
    <property type="protein sequence ID" value="ASJ97756.1"/>
    <property type="molecule type" value="Genomic_DNA"/>
</dbReference>
<evidence type="ECO:0000259" key="9">
    <source>
        <dbReference type="Pfam" id="PF02687"/>
    </source>
</evidence>
<dbReference type="Pfam" id="PF02687">
    <property type="entry name" value="FtsX"/>
    <property type="match status" value="2"/>
</dbReference>
<feature type="transmembrane region" description="Helical" evidence="8">
    <location>
        <begin position="406"/>
        <end position="426"/>
    </location>
</feature>
<dbReference type="InterPro" id="IPR051447">
    <property type="entry name" value="Lipoprotein-release_system"/>
</dbReference>
<dbReference type="GO" id="GO:0098797">
    <property type="term" value="C:plasma membrane protein complex"/>
    <property type="evidence" value="ECO:0007669"/>
    <property type="project" value="TreeGrafter"/>
</dbReference>
<feature type="domain" description="ABC3 transporter permease C-terminal" evidence="9">
    <location>
        <begin position="310"/>
        <end position="433"/>
    </location>
</feature>
<feature type="transmembrane region" description="Helical" evidence="8">
    <location>
        <begin position="859"/>
        <end position="880"/>
    </location>
</feature>
<dbReference type="GO" id="GO:0044874">
    <property type="term" value="P:lipoprotein localization to outer membrane"/>
    <property type="evidence" value="ECO:0007669"/>
    <property type="project" value="TreeGrafter"/>
</dbReference>
<keyword evidence="4 8" id="KW-0812">Transmembrane</keyword>